<feature type="compositionally biased region" description="Low complexity" evidence="9">
    <location>
        <begin position="485"/>
        <end position="498"/>
    </location>
</feature>
<dbReference type="GO" id="GO:0008270">
    <property type="term" value="F:zinc ion binding"/>
    <property type="evidence" value="ECO:0007669"/>
    <property type="project" value="UniProtKB-KW"/>
</dbReference>
<evidence type="ECO:0000256" key="6">
    <source>
        <dbReference type="PROSITE-ProRule" id="PRU00035"/>
    </source>
</evidence>
<dbReference type="InterPro" id="IPR018359">
    <property type="entry name" value="Bromodomain_CS"/>
</dbReference>
<dbReference type="InterPro" id="IPR019786">
    <property type="entry name" value="Zinc_finger_PHD-type_CS"/>
</dbReference>
<dbReference type="Gene3D" id="2.30.30.140">
    <property type="match status" value="1"/>
</dbReference>
<feature type="compositionally biased region" description="Polar residues" evidence="9">
    <location>
        <begin position="353"/>
        <end position="366"/>
    </location>
</feature>
<feature type="compositionally biased region" description="Low complexity" evidence="9">
    <location>
        <begin position="689"/>
        <end position="702"/>
    </location>
</feature>
<dbReference type="Pfam" id="PF00855">
    <property type="entry name" value="PWWP"/>
    <property type="match status" value="1"/>
</dbReference>
<evidence type="ECO:0000313" key="13">
    <source>
        <dbReference type="EMBL" id="CAF1240363.1"/>
    </source>
</evidence>
<dbReference type="OrthoDB" id="6272564at2759"/>
<feature type="region of interest" description="Disordered" evidence="9">
    <location>
        <begin position="608"/>
        <end position="636"/>
    </location>
</feature>
<comment type="caution">
    <text evidence="13">The sequence shown here is derived from an EMBL/GenBank/DDBJ whole genome shotgun (WGS) entry which is preliminary data.</text>
</comment>
<dbReference type="Proteomes" id="UP000663852">
    <property type="component" value="Unassembled WGS sequence"/>
</dbReference>
<dbReference type="InterPro" id="IPR000313">
    <property type="entry name" value="PWWP_dom"/>
</dbReference>
<dbReference type="PROSITE" id="PS00633">
    <property type="entry name" value="BROMODOMAIN_1"/>
    <property type="match status" value="1"/>
</dbReference>
<dbReference type="EMBL" id="CAJNOJ010000172">
    <property type="protein sequence ID" value="CAF1240363.1"/>
    <property type="molecule type" value="Genomic_DNA"/>
</dbReference>
<keyword evidence="2 7" id="KW-0863">Zinc-finger</keyword>
<evidence type="ECO:0000256" key="5">
    <source>
        <dbReference type="ARBA" id="ARBA00023117"/>
    </source>
</evidence>
<evidence type="ECO:0000256" key="7">
    <source>
        <dbReference type="PROSITE-ProRule" id="PRU00146"/>
    </source>
</evidence>
<feature type="region of interest" description="Disordered" evidence="9">
    <location>
        <begin position="756"/>
        <end position="796"/>
    </location>
</feature>
<feature type="domain" description="PHD-type" evidence="11">
    <location>
        <begin position="32"/>
        <end position="77"/>
    </location>
</feature>
<dbReference type="Pfam" id="PF23011">
    <property type="entry name" value="PHD-1st_NSD"/>
    <property type="match status" value="1"/>
</dbReference>
<gene>
    <name evidence="13" type="ORF">EDS130_LOCUS27426</name>
</gene>
<feature type="compositionally biased region" description="Low complexity" evidence="9">
    <location>
        <begin position="721"/>
        <end position="732"/>
    </location>
</feature>
<feature type="compositionally biased region" description="Low complexity" evidence="9">
    <location>
        <begin position="412"/>
        <end position="427"/>
    </location>
</feature>
<dbReference type="SMART" id="SM00293">
    <property type="entry name" value="PWWP"/>
    <property type="match status" value="1"/>
</dbReference>
<feature type="compositionally biased region" description="Polar residues" evidence="9">
    <location>
        <begin position="609"/>
        <end position="618"/>
    </location>
</feature>
<proteinExistence type="predicted"/>
<dbReference type="InterPro" id="IPR059153">
    <property type="entry name" value="NSD_PHD-1st"/>
</dbReference>
<evidence type="ECO:0000259" key="11">
    <source>
        <dbReference type="PROSITE" id="PS50016"/>
    </source>
</evidence>
<dbReference type="InterPro" id="IPR019787">
    <property type="entry name" value="Znf_PHD-finger"/>
</dbReference>
<evidence type="ECO:0000256" key="8">
    <source>
        <dbReference type="SAM" id="Coils"/>
    </source>
</evidence>
<keyword evidence="5 6" id="KW-0103">Bromodomain</keyword>
<dbReference type="SUPFAM" id="SSF57903">
    <property type="entry name" value="FYVE/PHD zinc finger"/>
    <property type="match status" value="1"/>
</dbReference>
<dbReference type="SUPFAM" id="SSF47370">
    <property type="entry name" value="Bromodomain"/>
    <property type="match status" value="1"/>
</dbReference>
<dbReference type="InterPro" id="IPR001487">
    <property type="entry name" value="Bromodomain"/>
</dbReference>
<dbReference type="Gene3D" id="1.20.920.10">
    <property type="entry name" value="Bromodomain-like"/>
    <property type="match status" value="1"/>
</dbReference>
<dbReference type="GO" id="GO:0005737">
    <property type="term" value="C:cytoplasm"/>
    <property type="evidence" value="ECO:0007669"/>
    <property type="project" value="TreeGrafter"/>
</dbReference>
<feature type="compositionally biased region" description="Polar residues" evidence="9">
    <location>
        <begin position="461"/>
        <end position="470"/>
    </location>
</feature>
<dbReference type="GO" id="GO:0005634">
    <property type="term" value="C:nucleus"/>
    <property type="evidence" value="ECO:0007669"/>
    <property type="project" value="TreeGrafter"/>
</dbReference>
<dbReference type="PROSITE" id="PS50812">
    <property type="entry name" value="PWWP"/>
    <property type="match status" value="1"/>
</dbReference>
<feature type="domain" description="PWWP" evidence="12">
    <location>
        <begin position="216"/>
        <end position="266"/>
    </location>
</feature>
<dbReference type="Pfam" id="PF00439">
    <property type="entry name" value="Bromodomain"/>
    <property type="match status" value="1"/>
</dbReference>
<keyword evidence="8" id="KW-0175">Coiled coil</keyword>
<dbReference type="CDD" id="cd15538">
    <property type="entry name" value="PHD_PRKCBP1"/>
    <property type="match status" value="1"/>
</dbReference>
<dbReference type="InterPro" id="IPR001965">
    <property type="entry name" value="Znf_PHD"/>
</dbReference>
<evidence type="ECO:0000256" key="2">
    <source>
        <dbReference type="ARBA" id="ARBA00022771"/>
    </source>
</evidence>
<evidence type="ECO:0000259" key="12">
    <source>
        <dbReference type="PROSITE" id="PS50812"/>
    </source>
</evidence>
<dbReference type="SMART" id="SM00249">
    <property type="entry name" value="PHD"/>
    <property type="match status" value="1"/>
</dbReference>
<evidence type="ECO:0000256" key="1">
    <source>
        <dbReference type="ARBA" id="ARBA00022723"/>
    </source>
</evidence>
<dbReference type="PROSITE" id="PS01359">
    <property type="entry name" value="ZF_PHD_1"/>
    <property type="match status" value="1"/>
</dbReference>
<evidence type="ECO:0000256" key="9">
    <source>
        <dbReference type="SAM" id="MobiDB-lite"/>
    </source>
</evidence>
<keyword evidence="4" id="KW-0007">Acetylation</keyword>
<organism evidence="13 14">
    <name type="scientific">Adineta ricciae</name>
    <name type="common">Rotifer</name>
    <dbReference type="NCBI Taxonomy" id="249248"/>
    <lineage>
        <taxon>Eukaryota</taxon>
        <taxon>Metazoa</taxon>
        <taxon>Spiralia</taxon>
        <taxon>Gnathifera</taxon>
        <taxon>Rotifera</taxon>
        <taxon>Eurotatoria</taxon>
        <taxon>Bdelloidea</taxon>
        <taxon>Adinetida</taxon>
        <taxon>Adinetidae</taxon>
        <taxon>Adineta</taxon>
    </lineage>
</organism>
<dbReference type="InterPro" id="IPR044075">
    <property type="entry name" value="PRKCBP1_PHD"/>
</dbReference>
<dbReference type="PROSITE" id="PS50016">
    <property type="entry name" value="ZF_PHD_2"/>
    <property type="match status" value="1"/>
</dbReference>
<dbReference type="GO" id="GO:0003714">
    <property type="term" value="F:transcription corepressor activity"/>
    <property type="evidence" value="ECO:0007669"/>
    <property type="project" value="TreeGrafter"/>
</dbReference>
<feature type="coiled-coil region" evidence="8">
    <location>
        <begin position="893"/>
        <end position="920"/>
    </location>
</feature>
<dbReference type="InterPro" id="IPR011011">
    <property type="entry name" value="Znf_FYVE_PHD"/>
</dbReference>
<dbReference type="PANTHER" id="PTHR46453:SF5">
    <property type="entry name" value="PROTEIN KINASE C-BINDING PROTEIN 1 ISOFORM X1"/>
    <property type="match status" value="1"/>
</dbReference>
<dbReference type="Gene3D" id="3.30.40.10">
    <property type="entry name" value="Zinc/RING finger domain, C3HC4 (zinc finger)"/>
    <property type="match status" value="1"/>
</dbReference>
<dbReference type="CDD" id="cd20160">
    <property type="entry name" value="PWWP_PRKCBP1"/>
    <property type="match status" value="1"/>
</dbReference>
<accession>A0A814ZD80</accession>
<sequence>MTSMPDNLMEVDADYIPPVKLRKTTNEDDHNDLYCFECHDEGDVICCDSCPRVYHPKCLGLTTLPDGDWTCPECKITQSAFTMPNVSLNEFHNMLKYATRRMKSHPQGTPFMHPVDSKQMPEYLDYIIHPMDLETIEKNIDLRKYSSSDAFLADVKWITHNSVVFNGSQSKFTGVARALLKIARHEMNEIEICSECYLRSAQSLTLDWFAEPCSTPHTLCWAKMKGYQPWPAKVLRIVNDEVDVRFFGQHDRAWVPINNCFILSKEYPGLEKKKSNMNFEKSLSELQTHIDKLKTVYGNFNYAPVQTPLSKTKPFKFVSVIDDSVPPVYVTIGNNSTALRSSIKCVKQARSPLPQQTTEPTSSMKSSAKRPNENSQDTEESVKRARVSSLTVEETNTNPNRIVLRIRKPSEDLSSSRSETSNGSNSNHQIIVQMKEPLSTLKEDDENQLESQSANVFDIFNSTNQTSNLSPKDDEIPPELPENRSPSSSSLSSPPSLSIDTTQADVSPIDYVDPNAEDVRLSMNALLDAVDAVKSISEVRTVQPLLATKTTAAHTNESHPVQLPFAERRTTTKHPRKSRLQHRIITPQSKPPPMGNVPLPPLEQPVYERSNSPVSTNVPLRPLSISPASTDTLEDGLKSTTDDLAVSHRLVERTASIETLSVKSEPINNEERRQERSNPSQQQAPLVPSTTPSSSSAISTKSFLISPPANTSHHKTKTAVPPLSTPSTPSLPAMIPNSNNIFAPRTSTAVATAQKTSWSSAGPMPSATRQIPNTAHKRPAPPLYAPTAQRNSNTNASTMKIPPPTTLQPQSFDVFSINASAQRRPNGISHPTMNSSTPPLLPIRNPIRMPQFNNHPTRSPIEDHQTPGEIQTIIKTFNDKFQQLLTDFTVKIETALESNRVKYEKELEETRRTYRMSMNELRTITTQQVQEMHNSLELQYWTRLSEMRNRYESTLQQHSKPSKQLNGGSLLFFRYLLTIFLVGSRYI</sequence>
<dbReference type="PANTHER" id="PTHR46453">
    <property type="entry name" value="PROTEIN KINASE C-BINDING PROTEIN 1"/>
    <property type="match status" value="1"/>
</dbReference>
<keyword evidence="3" id="KW-0862">Zinc</keyword>
<evidence type="ECO:0008006" key="15">
    <source>
        <dbReference type="Google" id="ProtNLM"/>
    </source>
</evidence>
<dbReference type="PROSITE" id="PS50014">
    <property type="entry name" value="BROMODOMAIN_2"/>
    <property type="match status" value="1"/>
</dbReference>
<name>A0A814ZD80_ADIRI</name>
<feature type="domain" description="Bromo" evidence="10">
    <location>
        <begin position="103"/>
        <end position="173"/>
    </location>
</feature>
<dbReference type="InterPro" id="IPR013083">
    <property type="entry name" value="Znf_RING/FYVE/PHD"/>
</dbReference>
<evidence type="ECO:0000313" key="14">
    <source>
        <dbReference type="Proteomes" id="UP000663852"/>
    </source>
</evidence>
<feature type="compositionally biased region" description="Polar residues" evidence="9">
    <location>
        <begin position="388"/>
        <end position="400"/>
    </location>
</feature>
<dbReference type="SMART" id="SM00297">
    <property type="entry name" value="BROMO"/>
    <property type="match status" value="1"/>
</dbReference>
<evidence type="ECO:0000256" key="4">
    <source>
        <dbReference type="ARBA" id="ARBA00022990"/>
    </source>
</evidence>
<dbReference type="PRINTS" id="PR00503">
    <property type="entry name" value="BROMODOMAIN"/>
</dbReference>
<dbReference type="SUPFAM" id="SSF63748">
    <property type="entry name" value="Tudor/PWWP/MBT"/>
    <property type="match status" value="1"/>
</dbReference>
<dbReference type="AlphaFoldDB" id="A0A814ZD80"/>
<keyword evidence="1" id="KW-0479">Metal-binding</keyword>
<feature type="region of interest" description="Disordered" evidence="9">
    <location>
        <begin position="461"/>
        <end position="508"/>
    </location>
</feature>
<feature type="region of interest" description="Disordered" evidence="9">
    <location>
        <begin position="661"/>
        <end position="740"/>
    </location>
</feature>
<feature type="region of interest" description="Disordered" evidence="9">
    <location>
        <begin position="346"/>
        <end position="430"/>
    </location>
</feature>
<evidence type="ECO:0000259" key="10">
    <source>
        <dbReference type="PROSITE" id="PS50014"/>
    </source>
</evidence>
<reference evidence="13" key="1">
    <citation type="submission" date="2021-02" db="EMBL/GenBank/DDBJ databases">
        <authorList>
            <person name="Nowell W R."/>
        </authorList>
    </citation>
    <scope>NUCLEOTIDE SEQUENCE</scope>
</reference>
<dbReference type="InterPro" id="IPR036427">
    <property type="entry name" value="Bromodomain-like_sf"/>
</dbReference>
<protein>
    <recommendedName>
        <fullName evidence="15">Protein kinase C-binding protein 1</fullName>
    </recommendedName>
</protein>
<evidence type="ECO:0000256" key="3">
    <source>
        <dbReference type="ARBA" id="ARBA00022833"/>
    </source>
</evidence>